<reference evidence="1" key="1">
    <citation type="journal article" date="2020" name="Nature">
        <title>Giant virus diversity and host interactions through global metagenomics.</title>
        <authorList>
            <person name="Schulz F."/>
            <person name="Roux S."/>
            <person name="Paez-Espino D."/>
            <person name="Jungbluth S."/>
            <person name="Walsh D.A."/>
            <person name="Denef V.J."/>
            <person name="McMahon K.D."/>
            <person name="Konstantinidis K.T."/>
            <person name="Eloe-Fadrosh E.A."/>
            <person name="Kyrpides N.C."/>
            <person name="Woyke T."/>
        </authorList>
    </citation>
    <scope>NUCLEOTIDE SEQUENCE</scope>
    <source>
        <strain evidence="1">GVMAG-M-3300024261-37</strain>
    </source>
</reference>
<dbReference type="EMBL" id="MN740232">
    <property type="protein sequence ID" value="QHT94868.1"/>
    <property type="molecule type" value="Genomic_DNA"/>
</dbReference>
<proteinExistence type="predicted"/>
<name>A0A6C0INT5_9ZZZZ</name>
<sequence>MEILIIYLLFKYIYMSNTIIYENPIFFNNISKPEITYNKTNPYIKFENQILSGGIEESTVDNITLLEAKKNTLKYPRLIGFYFKIGIASENLDTTVGTAVYYLKLEQTMTLINKGSDGGSNRYTLFLKKNNEFIKETYWFASNDDDYTGGLDYINIKIPVVDISNIEIMKTNIDTKLWENTGYNAPVTTNGTLTRTNYTPYHNIEWYIYVWQEINDPWFHENGQVLTYYPNLNQIADENTGTLNCHQTNIYDRPMGRSFMSSNTNLGNPLDDIDGFKIYTHNYTTDFTADTSSNYVTVYRLSSMVGDNNGLPINSEINIIEPKFGNVYAFYTYRLIGAGDLTFDDWNDTNNLTNYIPRSIPIEGNFPFFTPGIKIDQETIDDDVGEWYTVRILQNNWSPWKWRHLTISDNGTDINNFANINAFKQFKPKRKPLIQYINQRLKVTIPPESIEDLSNNFVSRFRPDRMTPRFKTMAGDIYIHPYEYNQIINTSLKIYIFKDAPNQTVIDSLGNALLLNPEYSDEIQGITKNYSVLSTPTYVTNILTSFEPINFSENYNRIDDLILTQGNTYTFDISDPLFETNPLLFSITSEGTNNNGEEYRRGITLFGTTQGTAGSYIEFKPDNASPRELYAYQGGNIRGSSVKISIFTNNEETRDFTSNIYPYNDKFTDISADEVYTLDDNPLKYNVFPDSNFDFFDVALQDRGDWAYKDASGGNSSFLVENRAQADVKVNEPTWIGYEEYTPDDVQILRPYLVDLKSYPLYVHMLNVPLGNGWFTNWKSKEEFPTSTEKIIDISDNEYYIRWSFEFHRYRYDKSNRYDPRNVSWVDISYNNGISPYTYFDFREYGKIYKPKSILMSYRRIEYPNAPETYYKNLRLSINVNEIEDLSTNVVYNTDLGAQISFQFYVIKPKSRSDRDQNDPIVDISSNLFSTYDLSFNVSPEGSQMFPPVLYVDISDTKIRETTLLPGRYIGIWSYTVQHNWVNPKARNYPLIPSVDYFSEPSYIDIGYNEFLYDNNEPIFKVPDDLSRMTLEISRDDINNLISMWNTYYKGLLSNETTITFNFLLWSPNYEYTQLLSGIRRWELPNDFIGEEDLRIKQTPVEYQDTTQIIPMQKVWLGNDNSDSSGAIYDWGFGGEPGIQYRKVTYHDISLNKVYNYKYHPLDISSGDPNVKSAAFDISQLIQFDAVDICSNDFMIEFFIPGTAQTINHVVTASGGKYYIDGNINPILSFITGNTYIFDITSFTTTHPFKFGTASDGNGDEFTNGITTSSDGNMITFIVPQTIPNTIYYYCDTHNNMGNSISITQSVDLSQNQAFWGFSNSPTDATVTTDLEMFRDNFHIGINGNGADTKWMDDVGADTFKQESFIYKPPYDTSLRNGQNHYVRYRLQEEQDNTLRYHFTYTPTRGVLNTVLQTGQMDLIIYLNGEKIFDLPDWGITLDQITTVGQAYDVSDNPVVQRQVMARFLFPDISNTQSIINDLSNSTVVLNTFVPQDFDDEDTEPYFYQSQNFVSNGLYVPYISRWEYTIYDPSNDLILESSIVQSEYANEVQRVADWQVGYLPDGSSYIQRDENYPFEHFYKYASLYSIPNDFVPPLPFYPTQNLDLSYNRVTKELVVKFDYEKIVYPLLINLQRYWVQDDFETTVTYYIYAWIPNSTKLPTNYQSVDDIKQYHLWEDDVYDISYTIVSSNPYQEVNIMPSIPYNIYTITKENLIFGKWVMAWNYRVVNDAYSALDRQRPDYIDFDVSAVEIDIPPILYDPKEPLIEHLNTGIYYENEKIKLTISSQELIDLSKNIYTQLSGLQDISSIDINYYLWTPNNTTSHNDISGWELPDGFYGLRDQRIYAAPVLYETQDNFDKGLYNTYFKDASGGEFGYNTHSALKKTISIDISGGNLMDASSVIFNKDELWASPSYDDLSNNDISGQIPFSDHLIAPYLARWSYDIVRNGVPNYTSDISDNIYYRNPYWTSTTDISGYEMIEDYDKINKYRYGNLYPISPYVEPPVIILENEGLCSCPQNEKSITKSQEATNYKKRVVTMMKNFRHAKRLRAKPASLDPRATNPNVNYKYPNTCE</sequence>
<accession>A0A6C0INT5</accession>
<protein>
    <submittedName>
        <fullName evidence="1">Uncharacterized protein</fullName>
    </submittedName>
</protein>
<organism evidence="1">
    <name type="scientific">viral metagenome</name>
    <dbReference type="NCBI Taxonomy" id="1070528"/>
    <lineage>
        <taxon>unclassified sequences</taxon>
        <taxon>metagenomes</taxon>
        <taxon>organismal metagenomes</taxon>
    </lineage>
</organism>
<evidence type="ECO:0000313" key="1">
    <source>
        <dbReference type="EMBL" id="QHT94868.1"/>
    </source>
</evidence>